<dbReference type="InterPro" id="IPR011527">
    <property type="entry name" value="ABC1_TM_dom"/>
</dbReference>
<protein>
    <recommendedName>
        <fullName evidence="3">ABC-type xenobiotic transporter</fullName>
        <ecNumber evidence="3">7.6.2.2</ecNumber>
    </recommendedName>
</protein>
<evidence type="ECO:0000256" key="4">
    <source>
        <dbReference type="ARBA" id="ARBA00022448"/>
    </source>
</evidence>
<dbReference type="PROSITE" id="PS50893">
    <property type="entry name" value="ABC_TRANSPORTER_2"/>
    <property type="match status" value="2"/>
</dbReference>
<keyword evidence="9" id="KW-1278">Translocase</keyword>
<feature type="transmembrane region" description="Helical" evidence="14">
    <location>
        <begin position="674"/>
        <end position="704"/>
    </location>
</feature>
<feature type="domain" description="ABC transporter" evidence="15">
    <location>
        <begin position="955"/>
        <end position="1193"/>
    </location>
</feature>
<evidence type="ECO:0000256" key="7">
    <source>
        <dbReference type="ARBA" id="ARBA00022741"/>
    </source>
</evidence>
<dbReference type="SMART" id="SM00382">
    <property type="entry name" value="AAA"/>
    <property type="match status" value="2"/>
</dbReference>
<dbReference type="GO" id="GO:0008559">
    <property type="term" value="F:ABC-type xenobiotic transporter activity"/>
    <property type="evidence" value="ECO:0007669"/>
    <property type="project" value="UniProtKB-EC"/>
</dbReference>
<dbReference type="PANTHER" id="PTHR43394:SF27">
    <property type="entry name" value="ATP-DEPENDENT TRANSLOCASE ABCB1-LIKE"/>
    <property type="match status" value="1"/>
</dbReference>
<dbReference type="SUPFAM" id="SSF90123">
    <property type="entry name" value="ABC transporter transmembrane region"/>
    <property type="match status" value="2"/>
</dbReference>
<dbReference type="EMBL" id="JBEDNZ010000009">
    <property type="protein sequence ID" value="KAL0838712.1"/>
    <property type="molecule type" value="Genomic_DNA"/>
</dbReference>
<keyword evidence="7" id="KW-0547">Nucleotide-binding</keyword>
<feature type="domain" description="ABC transporter" evidence="15">
    <location>
        <begin position="334"/>
        <end position="570"/>
    </location>
</feature>
<keyword evidence="5 14" id="KW-0812">Transmembrane</keyword>
<dbReference type="PANTHER" id="PTHR43394">
    <property type="entry name" value="ATP-DEPENDENT PERMEASE MDL1, MITOCHONDRIAL"/>
    <property type="match status" value="1"/>
</dbReference>
<comment type="similarity">
    <text evidence="2">Belongs to the ABC transporter superfamily. ABCB family. Multidrug resistance exporter (TC 3.A.1.201) subfamily.</text>
</comment>
<dbReference type="CDD" id="cd18577">
    <property type="entry name" value="ABC_6TM_Pgp_ABCB1_D1_like"/>
    <property type="match status" value="1"/>
</dbReference>
<evidence type="ECO:0000256" key="1">
    <source>
        <dbReference type="ARBA" id="ARBA00004141"/>
    </source>
</evidence>
<feature type="transmembrane region" description="Helical" evidence="14">
    <location>
        <begin position="130"/>
        <end position="148"/>
    </location>
</feature>
<feature type="transmembrane region" description="Helical" evidence="14">
    <location>
        <begin position="233"/>
        <end position="262"/>
    </location>
</feature>
<evidence type="ECO:0000259" key="15">
    <source>
        <dbReference type="PROSITE" id="PS50893"/>
    </source>
</evidence>
<evidence type="ECO:0000256" key="12">
    <source>
        <dbReference type="ARBA" id="ARBA00023180"/>
    </source>
</evidence>
<dbReference type="FunFam" id="3.40.50.300:FF:000479">
    <property type="entry name" value="Multidrug resistance protein 1A"/>
    <property type="match status" value="2"/>
</dbReference>
<dbReference type="InterPro" id="IPR027417">
    <property type="entry name" value="P-loop_NTPase"/>
</dbReference>
<dbReference type="Gene3D" id="3.40.50.300">
    <property type="entry name" value="P-loop containing nucleotide triphosphate hydrolases"/>
    <property type="match status" value="2"/>
</dbReference>
<evidence type="ECO:0000256" key="10">
    <source>
        <dbReference type="ARBA" id="ARBA00022989"/>
    </source>
</evidence>
<feature type="transmembrane region" description="Helical" evidence="14">
    <location>
        <begin position="632"/>
        <end position="654"/>
    </location>
</feature>
<dbReference type="InterPro" id="IPR039421">
    <property type="entry name" value="Type_1_exporter"/>
</dbReference>
<feature type="transmembrane region" description="Helical" evidence="14">
    <location>
        <begin position="274"/>
        <end position="294"/>
    </location>
</feature>
<evidence type="ECO:0000259" key="16">
    <source>
        <dbReference type="PROSITE" id="PS50929"/>
    </source>
</evidence>
<dbReference type="AlphaFoldDB" id="A0ABD0T5T2"/>
<evidence type="ECO:0000313" key="17">
    <source>
        <dbReference type="EMBL" id="KAL0838712.1"/>
    </source>
</evidence>
<dbReference type="InterPro" id="IPR036640">
    <property type="entry name" value="ABC1_TM_sf"/>
</dbReference>
<dbReference type="GO" id="GO:0005524">
    <property type="term" value="F:ATP binding"/>
    <property type="evidence" value="ECO:0007669"/>
    <property type="project" value="UniProtKB-KW"/>
</dbReference>
<sequence length="1195" mass="129973">MIAVALLATLVAAMTLPYAITLVANVFQTMISHATATQNGTQDDEAFLRSMHAFGIHYSCVGIVLFIGGYVGTAFMKITALNQIFKLRQEYLKAALNQDFAYFDLHQTGDFSSKIADDVVKVEAGIGDKVFSFAYSLITAVGCVVMAILKGWKLALLCLTTTPVTFLLVGLSSKIANRLSKREAQEVGRASAVAEEVLSSIRTVYAFSGQKKELERYREPLAEARRINIKKEFFIGLSMGFLFLCVFCSYALSFYFGVYLVINDPAHYNADVMFSVFFGIMTALGNFGMAGSLMSTFGSARGAGAQIFRLLDNVPTINPLLDSGMKPDHIEGNVEFKDVVFHYPSRPEVLVLKSVSLSVSRGHSVALVGHSGCGKSTIVQLISRFYDVVDGSVSVDGNDVRKLSVQWLRRQIGVVGQEPVLFNATVRDNIRYGREGATDADIEASAKQAYAHEFIMKLPKGYETLVGERGASLSGGQKQRIAIARALIRNPAILLLDEATSALDTSSEAKVQKALDKAAEGRTTIIVAHRLSTIRNADVIYVMKEGLVVEKGNHAELMAMKGHYCEMVALQERHDIDGTEDFAPVREESKVSEQSVEETSIPDILEEDQNTDVPKLSFWRVIRLNAPEWKSITVGSICSIVLGFSMPLFIVVFGDLLGSMSNPDPNQLREKVSRISLFCVIIGIVMGVSNLIESTAFGIAGMYLTERLRVRMFEHLLRQHVAYFDERANSTGALCARLSGEAAYVQGATGQRIGVFLQGVGSIGLAMVLAMVFEWRVGLVALSFFPIVAVVIYYQGKATGEEAIGHVKSLEDSTIIAIEAVSNVRTVASLGREQKIVSEYVAELQPALAPARRSAHCRGLVAGLSRSMFNFVNAAALTYGGHLIVSDRVPCENILITTQSLQMASGQAQNAFTFAPDFQRGMDAASRIVQFLNTKPKITDPEVPAVTEFKASGEASFKGVEFTYPTRPNVRVLRGLDLHVERGTTVAIVGRSGCGKSTIIQLLQRFYDPDAGVVALDGFPIQQLRVDEVRAGLGLVSQEPVLFDRTIAENIAYGDNSRTPAEHEIVDAAKQANIHSFIVSLPQGYDTNIGSKGTQLSGGQKQRVAIARALIRRPKILLLDEATSALDSESEKVVQEALDAASAGRTCVTIAHRLSTVRRATLVCALARGRVAESGSHARLMASKGLYYSLHAQPH</sequence>
<keyword evidence="11 14" id="KW-0472">Membrane</keyword>
<comment type="caution">
    <text evidence="17">The sequence shown here is derived from an EMBL/GenBank/DDBJ whole genome shotgun (WGS) entry which is preliminary data.</text>
</comment>
<comment type="subcellular location">
    <subcellularLocation>
        <location evidence="1">Membrane</location>
        <topology evidence="1">Multi-pass membrane protein</topology>
    </subcellularLocation>
</comment>
<dbReference type="GO" id="GO:0016020">
    <property type="term" value="C:membrane"/>
    <property type="evidence" value="ECO:0007669"/>
    <property type="project" value="UniProtKB-SubCell"/>
</dbReference>
<dbReference type="SUPFAM" id="SSF52540">
    <property type="entry name" value="P-loop containing nucleoside triphosphate hydrolases"/>
    <property type="match status" value="2"/>
</dbReference>
<feature type="domain" description="ABC transmembrane type-1" evidence="16">
    <location>
        <begin position="3"/>
        <end position="299"/>
    </location>
</feature>
<feature type="transmembrane region" description="Helical" evidence="14">
    <location>
        <begin position="56"/>
        <end position="78"/>
    </location>
</feature>
<keyword evidence="8" id="KW-0067">ATP-binding</keyword>
<dbReference type="EC" id="7.6.2.2" evidence="3"/>
<dbReference type="GO" id="GO:0017085">
    <property type="term" value="P:response to insecticide"/>
    <property type="evidence" value="ECO:0007669"/>
    <property type="project" value="UniProtKB-ARBA"/>
</dbReference>
<dbReference type="PROSITE" id="PS50929">
    <property type="entry name" value="ABC_TM1F"/>
    <property type="match status" value="2"/>
</dbReference>
<dbReference type="Pfam" id="PF00005">
    <property type="entry name" value="ABC_tran"/>
    <property type="match status" value="2"/>
</dbReference>
<evidence type="ECO:0000256" key="6">
    <source>
        <dbReference type="ARBA" id="ARBA00022737"/>
    </source>
</evidence>
<evidence type="ECO:0000256" key="3">
    <source>
        <dbReference type="ARBA" id="ARBA00012191"/>
    </source>
</evidence>
<evidence type="ECO:0000256" key="5">
    <source>
        <dbReference type="ARBA" id="ARBA00022692"/>
    </source>
</evidence>
<keyword evidence="12" id="KW-0325">Glycoprotein</keyword>
<dbReference type="GO" id="GO:0097254">
    <property type="term" value="P:renal tubular secretion"/>
    <property type="evidence" value="ECO:0007669"/>
    <property type="project" value="UniProtKB-ARBA"/>
</dbReference>
<evidence type="ECO:0000256" key="9">
    <source>
        <dbReference type="ARBA" id="ARBA00022967"/>
    </source>
</evidence>
<dbReference type="CDD" id="cd03249">
    <property type="entry name" value="ABC_MTABC3_MDL1_MDL2"/>
    <property type="match status" value="2"/>
</dbReference>
<dbReference type="CDD" id="cd18578">
    <property type="entry name" value="ABC_6TM_Pgp_ABCB1_D2_like"/>
    <property type="match status" value="1"/>
</dbReference>
<evidence type="ECO:0000256" key="11">
    <source>
        <dbReference type="ARBA" id="ARBA00023136"/>
    </source>
</evidence>
<proteinExistence type="inferred from homology"/>
<evidence type="ECO:0000256" key="2">
    <source>
        <dbReference type="ARBA" id="ARBA00007577"/>
    </source>
</evidence>
<accession>A0ABD0T5T2</accession>
<keyword evidence="6" id="KW-0677">Repeat</keyword>
<dbReference type="InterPro" id="IPR003593">
    <property type="entry name" value="AAA+_ATPase"/>
</dbReference>
<organism evidence="17 18">
    <name type="scientific">Loxostege sticticalis</name>
    <name type="common">Beet webworm moth</name>
    <dbReference type="NCBI Taxonomy" id="481309"/>
    <lineage>
        <taxon>Eukaryota</taxon>
        <taxon>Metazoa</taxon>
        <taxon>Ecdysozoa</taxon>
        <taxon>Arthropoda</taxon>
        <taxon>Hexapoda</taxon>
        <taxon>Insecta</taxon>
        <taxon>Pterygota</taxon>
        <taxon>Neoptera</taxon>
        <taxon>Endopterygota</taxon>
        <taxon>Lepidoptera</taxon>
        <taxon>Glossata</taxon>
        <taxon>Ditrysia</taxon>
        <taxon>Pyraloidea</taxon>
        <taxon>Crambidae</taxon>
        <taxon>Pyraustinae</taxon>
        <taxon>Loxostege</taxon>
    </lineage>
</organism>
<gene>
    <name evidence="17" type="ORF">ABMA28_016775</name>
</gene>
<comment type="catalytic activity">
    <reaction evidence="13">
        <text>ATP + H2O + xenobioticSide 1 = ADP + phosphate + xenobioticSide 2.</text>
        <dbReference type="EC" id="7.6.2.2"/>
    </reaction>
</comment>
<feature type="transmembrane region" description="Helical" evidence="14">
    <location>
        <begin position="154"/>
        <end position="172"/>
    </location>
</feature>
<feature type="transmembrane region" description="Helical" evidence="14">
    <location>
        <begin position="753"/>
        <end position="773"/>
    </location>
</feature>
<dbReference type="InterPro" id="IPR003439">
    <property type="entry name" value="ABC_transporter-like_ATP-bd"/>
</dbReference>
<keyword evidence="4" id="KW-0813">Transport</keyword>
<keyword evidence="10 14" id="KW-1133">Transmembrane helix</keyword>
<dbReference type="PROSITE" id="PS00211">
    <property type="entry name" value="ABC_TRANSPORTER_1"/>
    <property type="match status" value="2"/>
</dbReference>
<dbReference type="InterPro" id="IPR017871">
    <property type="entry name" value="ABC_transporter-like_CS"/>
</dbReference>
<evidence type="ECO:0000256" key="14">
    <source>
        <dbReference type="SAM" id="Phobius"/>
    </source>
</evidence>
<evidence type="ECO:0000256" key="13">
    <source>
        <dbReference type="ARBA" id="ARBA00034018"/>
    </source>
</evidence>
<evidence type="ECO:0000313" key="18">
    <source>
        <dbReference type="Proteomes" id="UP001549921"/>
    </source>
</evidence>
<dbReference type="Pfam" id="PF00664">
    <property type="entry name" value="ABC_membrane"/>
    <property type="match status" value="2"/>
</dbReference>
<dbReference type="Proteomes" id="UP001549921">
    <property type="component" value="Unassembled WGS sequence"/>
</dbReference>
<feature type="domain" description="ABC transmembrane type-1" evidence="16">
    <location>
        <begin position="634"/>
        <end position="920"/>
    </location>
</feature>
<reference evidence="17 18" key="1">
    <citation type="submission" date="2024-06" db="EMBL/GenBank/DDBJ databases">
        <title>A chromosome-level genome assembly of beet webworm, Loxostege sticticalis.</title>
        <authorList>
            <person name="Zhang Y."/>
        </authorList>
    </citation>
    <scope>NUCLEOTIDE SEQUENCE [LARGE SCALE GENOMIC DNA]</scope>
    <source>
        <strain evidence="17">AQ028</strain>
        <tissue evidence="17">Male pupae</tissue>
    </source>
</reference>
<evidence type="ECO:0000256" key="8">
    <source>
        <dbReference type="ARBA" id="ARBA00022840"/>
    </source>
</evidence>
<name>A0ABD0T5T2_LOXSC</name>
<dbReference type="Gene3D" id="1.20.1560.10">
    <property type="entry name" value="ABC transporter type 1, transmembrane domain"/>
    <property type="match status" value="2"/>
</dbReference>